<organism evidence="6 7">
    <name type="scientific">Marnyiella aurantia</name>
    <dbReference type="NCBI Taxonomy" id="2758037"/>
    <lineage>
        <taxon>Bacteria</taxon>
        <taxon>Pseudomonadati</taxon>
        <taxon>Bacteroidota</taxon>
        <taxon>Flavobacteriia</taxon>
        <taxon>Flavobacteriales</taxon>
        <taxon>Weeksellaceae</taxon>
        <taxon>Marnyiella</taxon>
    </lineage>
</organism>
<dbReference type="PANTHER" id="PTHR44196">
    <property type="entry name" value="DEHYDROGENASE/REDUCTASE SDR FAMILY MEMBER 7B"/>
    <property type="match status" value="1"/>
</dbReference>
<dbReference type="Gene3D" id="3.40.50.720">
    <property type="entry name" value="NAD(P)-binding Rossmann-like Domain"/>
    <property type="match status" value="1"/>
</dbReference>
<evidence type="ECO:0000256" key="1">
    <source>
        <dbReference type="ARBA" id="ARBA00006484"/>
    </source>
</evidence>
<reference evidence="8" key="2">
    <citation type="submission" date="2020-07" db="EMBL/GenBank/DDBJ databases">
        <title>Flavobacterium sp. xlx-214.</title>
        <authorList>
            <person name="Yang C."/>
        </authorList>
    </citation>
    <scope>NUCLEOTIDE SEQUENCE [LARGE SCALE GENOMIC DNA]</scope>
    <source>
        <strain evidence="8">CX-624</strain>
    </source>
</reference>
<dbReference type="InterPro" id="IPR002347">
    <property type="entry name" value="SDR_fam"/>
</dbReference>
<dbReference type="KEGG" id="cbau:H1R16_03095"/>
<evidence type="ECO:0000313" key="5">
    <source>
        <dbReference type="EMBL" id="MBA5245579.1"/>
    </source>
</evidence>
<dbReference type="PANTHER" id="PTHR44196:SF2">
    <property type="entry name" value="SHORT-CHAIN DEHYDROGENASE-RELATED"/>
    <property type="match status" value="1"/>
</dbReference>
<dbReference type="CDD" id="cd05233">
    <property type="entry name" value="SDR_c"/>
    <property type="match status" value="1"/>
</dbReference>
<reference evidence="5" key="3">
    <citation type="submission" date="2020-07" db="EMBL/GenBank/DDBJ databases">
        <authorList>
            <person name="Yang C."/>
        </authorList>
    </citation>
    <scope>NUCLEOTIDE SEQUENCE</scope>
    <source>
        <strain evidence="5">Cx-624</strain>
    </source>
</reference>
<dbReference type="EMBL" id="CP059472">
    <property type="protein sequence ID" value="QMS99009.1"/>
    <property type="molecule type" value="Genomic_DNA"/>
</dbReference>
<evidence type="ECO:0000256" key="3">
    <source>
        <dbReference type="RuleBase" id="RU000363"/>
    </source>
</evidence>
<dbReference type="Pfam" id="PF00106">
    <property type="entry name" value="adh_short"/>
    <property type="match status" value="1"/>
</dbReference>
<keyword evidence="2" id="KW-0560">Oxidoreductase</keyword>
<protein>
    <submittedName>
        <fullName evidence="6">SDR family oxidoreductase</fullName>
    </submittedName>
</protein>
<gene>
    <name evidence="6" type="ORF">H1R16_03095</name>
    <name evidence="5" type="ORF">H2507_00180</name>
</gene>
<sequence length="270" mass="29324">MERQKTYTLITGGSTGIGLELAKCFAKDGHNLIIAARHEDELSKAAAELRDIGNIDVITISKDLFDMEQAKQLHEEITARNLVVDTLVNNAGHGWYGEFKDTELEMELSIIHLNICSLVILTKLFLKDMITAGSGKILNTSSIASKYPGAWQSVYHGTKAFVQSFTEALRSEVKDHGIVVTALLPGPTDTDFFRKAQMLDSKIVKEGKLADPADVAKAGYDALMADDDMVIAGLKNKLQAASAAITPDSKLAEKSYKDQAPADGEEPAKQ</sequence>
<feature type="region of interest" description="Disordered" evidence="4">
    <location>
        <begin position="250"/>
        <end position="270"/>
    </location>
</feature>
<dbReference type="Proteomes" id="UP000539710">
    <property type="component" value="Unassembled WGS sequence"/>
</dbReference>
<dbReference type="RefSeq" id="WP_181885708.1">
    <property type="nucleotide sequence ID" value="NZ_CP059472.1"/>
</dbReference>
<dbReference type="SUPFAM" id="SSF51735">
    <property type="entry name" value="NAD(P)-binding Rossmann-fold domains"/>
    <property type="match status" value="1"/>
</dbReference>
<reference evidence="6 7" key="1">
    <citation type="submission" date="2020-07" db="EMBL/GenBank/DDBJ databases">
        <title>Chryseobacterium sp.cx-624.</title>
        <authorList>
            <person name="Yang C."/>
        </authorList>
    </citation>
    <scope>NUCLEOTIDE SEQUENCE [LARGE SCALE GENOMIC DNA]</scope>
    <source>
        <strain evidence="6">Cx-624</strain>
        <strain evidence="7">cx-624</strain>
    </source>
</reference>
<dbReference type="EMBL" id="JACEUX010000001">
    <property type="protein sequence ID" value="MBA5245579.1"/>
    <property type="molecule type" value="Genomic_DNA"/>
</dbReference>
<dbReference type="Proteomes" id="UP000515349">
    <property type="component" value="Chromosome"/>
</dbReference>
<evidence type="ECO:0000313" key="8">
    <source>
        <dbReference type="Proteomes" id="UP000539710"/>
    </source>
</evidence>
<dbReference type="PIRSF" id="PIRSF000126">
    <property type="entry name" value="11-beta-HSD1"/>
    <property type="match status" value="1"/>
</dbReference>
<accession>A0A7D7R6P2</accession>
<proteinExistence type="inferred from homology"/>
<evidence type="ECO:0000313" key="7">
    <source>
        <dbReference type="Proteomes" id="UP000515349"/>
    </source>
</evidence>
<dbReference type="AlphaFoldDB" id="A0A7D7R6P2"/>
<comment type="similarity">
    <text evidence="1 3">Belongs to the short-chain dehydrogenases/reductases (SDR) family.</text>
</comment>
<keyword evidence="8" id="KW-1185">Reference proteome</keyword>
<evidence type="ECO:0000256" key="4">
    <source>
        <dbReference type="SAM" id="MobiDB-lite"/>
    </source>
</evidence>
<name>A0A7D7R6P2_9FLAO</name>
<dbReference type="InterPro" id="IPR036291">
    <property type="entry name" value="NAD(P)-bd_dom_sf"/>
</dbReference>
<dbReference type="GO" id="GO:0016020">
    <property type="term" value="C:membrane"/>
    <property type="evidence" value="ECO:0007669"/>
    <property type="project" value="TreeGrafter"/>
</dbReference>
<dbReference type="PRINTS" id="PR00081">
    <property type="entry name" value="GDHRDH"/>
</dbReference>
<dbReference type="GO" id="GO:0016491">
    <property type="term" value="F:oxidoreductase activity"/>
    <property type="evidence" value="ECO:0007669"/>
    <property type="project" value="UniProtKB-KW"/>
</dbReference>
<evidence type="ECO:0000313" key="6">
    <source>
        <dbReference type="EMBL" id="QMS99009.1"/>
    </source>
</evidence>
<evidence type="ECO:0000256" key="2">
    <source>
        <dbReference type="ARBA" id="ARBA00023002"/>
    </source>
</evidence>
<dbReference type="PRINTS" id="PR00080">
    <property type="entry name" value="SDRFAMILY"/>
</dbReference>